<protein>
    <submittedName>
        <fullName evidence="2">Uncharacterized protein</fullName>
    </submittedName>
</protein>
<dbReference type="InterPro" id="IPR016181">
    <property type="entry name" value="Acyl_CoA_acyltransferase"/>
</dbReference>
<keyword evidence="3" id="KW-1185">Reference proteome</keyword>
<name>A0AAN6YYF6_9PEZI</name>
<feature type="region of interest" description="Disordered" evidence="1">
    <location>
        <begin position="1"/>
        <end position="21"/>
    </location>
</feature>
<evidence type="ECO:0000313" key="2">
    <source>
        <dbReference type="EMBL" id="KAK4118208.1"/>
    </source>
</evidence>
<dbReference type="RefSeq" id="XP_062641981.1">
    <property type="nucleotide sequence ID" value="XM_062797293.1"/>
</dbReference>
<feature type="compositionally biased region" description="Polar residues" evidence="1">
    <location>
        <begin position="1"/>
        <end position="18"/>
    </location>
</feature>
<dbReference type="Proteomes" id="UP001302602">
    <property type="component" value="Unassembled WGS sequence"/>
</dbReference>
<accession>A0AAN6YYF6</accession>
<gene>
    <name evidence="2" type="ORF">N657DRAFT_694574</name>
</gene>
<sequence>MATQQSPLPAGPGSQSPPIKSCTAHPIPDAVLRSVYASDQAMYPVSLPYTTLRAWVDACPDLAIGFSREGDGPGAAAAVAQVAGVVIVLPITRIYWEDLLQGRLKEADVDSRTMFPRPGGGGGDQGEEAEREEVGLHVYHVERYGNADLCLGEGEAGERTGYLKYALKEVVRRVQARFDWKVVGISALTATPAGKRAFERLGFTPTGYRELFVTKGAGEGSADGMGDQVLQTRMICHYPDDEEDPVLAGGAAITSTSEMTVMYGNLSDVM</sequence>
<comment type="caution">
    <text evidence="2">The sequence shown here is derived from an EMBL/GenBank/DDBJ whole genome shotgun (WGS) entry which is preliminary data.</text>
</comment>
<dbReference type="EMBL" id="MU853278">
    <property type="protein sequence ID" value="KAK4118208.1"/>
    <property type="molecule type" value="Genomic_DNA"/>
</dbReference>
<proteinExistence type="predicted"/>
<organism evidence="2 3">
    <name type="scientific">Parathielavia appendiculata</name>
    <dbReference type="NCBI Taxonomy" id="2587402"/>
    <lineage>
        <taxon>Eukaryota</taxon>
        <taxon>Fungi</taxon>
        <taxon>Dikarya</taxon>
        <taxon>Ascomycota</taxon>
        <taxon>Pezizomycotina</taxon>
        <taxon>Sordariomycetes</taxon>
        <taxon>Sordariomycetidae</taxon>
        <taxon>Sordariales</taxon>
        <taxon>Chaetomiaceae</taxon>
        <taxon>Parathielavia</taxon>
    </lineage>
</organism>
<reference evidence="2" key="1">
    <citation type="journal article" date="2023" name="Mol. Phylogenet. Evol.">
        <title>Genome-scale phylogeny and comparative genomics of the fungal order Sordariales.</title>
        <authorList>
            <person name="Hensen N."/>
            <person name="Bonometti L."/>
            <person name="Westerberg I."/>
            <person name="Brannstrom I.O."/>
            <person name="Guillou S."/>
            <person name="Cros-Aarteil S."/>
            <person name="Calhoun S."/>
            <person name="Haridas S."/>
            <person name="Kuo A."/>
            <person name="Mondo S."/>
            <person name="Pangilinan J."/>
            <person name="Riley R."/>
            <person name="LaButti K."/>
            <person name="Andreopoulos B."/>
            <person name="Lipzen A."/>
            <person name="Chen C."/>
            <person name="Yan M."/>
            <person name="Daum C."/>
            <person name="Ng V."/>
            <person name="Clum A."/>
            <person name="Steindorff A."/>
            <person name="Ohm R.A."/>
            <person name="Martin F."/>
            <person name="Silar P."/>
            <person name="Natvig D.O."/>
            <person name="Lalanne C."/>
            <person name="Gautier V."/>
            <person name="Ament-Velasquez S.L."/>
            <person name="Kruys A."/>
            <person name="Hutchinson M.I."/>
            <person name="Powell A.J."/>
            <person name="Barry K."/>
            <person name="Miller A.N."/>
            <person name="Grigoriev I.V."/>
            <person name="Debuchy R."/>
            <person name="Gladieux P."/>
            <person name="Hiltunen Thoren M."/>
            <person name="Johannesson H."/>
        </authorList>
    </citation>
    <scope>NUCLEOTIDE SEQUENCE</scope>
    <source>
        <strain evidence="2">CBS 731.68</strain>
    </source>
</reference>
<dbReference type="SUPFAM" id="SSF55729">
    <property type="entry name" value="Acyl-CoA N-acyltransferases (Nat)"/>
    <property type="match status" value="1"/>
</dbReference>
<dbReference type="GeneID" id="87834060"/>
<feature type="region of interest" description="Disordered" evidence="1">
    <location>
        <begin position="111"/>
        <end position="130"/>
    </location>
</feature>
<evidence type="ECO:0000313" key="3">
    <source>
        <dbReference type="Proteomes" id="UP001302602"/>
    </source>
</evidence>
<reference evidence="2" key="2">
    <citation type="submission" date="2023-05" db="EMBL/GenBank/DDBJ databases">
        <authorList>
            <consortium name="Lawrence Berkeley National Laboratory"/>
            <person name="Steindorff A."/>
            <person name="Hensen N."/>
            <person name="Bonometti L."/>
            <person name="Westerberg I."/>
            <person name="Brannstrom I.O."/>
            <person name="Guillou S."/>
            <person name="Cros-Aarteil S."/>
            <person name="Calhoun S."/>
            <person name="Haridas S."/>
            <person name="Kuo A."/>
            <person name="Mondo S."/>
            <person name="Pangilinan J."/>
            <person name="Riley R."/>
            <person name="Labutti K."/>
            <person name="Andreopoulos B."/>
            <person name="Lipzen A."/>
            <person name="Chen C."/>
            <person name="Yanf M."/>
            <person name="Daum C."/>
            <person name="Ng V."/>
            <person name="Clum A."/>
            <person name="Ohm R."/>
            <person name="Martin F."/>
            <person name="Silar P."/>
            <person name="Natvig D."/>
            <person name="Lalanne C."/>
            <person name="Gautier V."/>
            <person name="Ament-Velasquez S.L."/>
            <person name="Kruys A."/>
            <person name="Hutchinson M.I."/>
            <person name="Powell A.J."/>
            <person name="Barry K."/>
            <person name="Miller A.N."/>
            <person name="Grigoriev I.V."/>
            <person name="Debuchy R."/>
            <person name="Gladieux P."/>
            <person name="Thoren M.H."/>
            <person name="Johannesson H."/>
        </authorList>
    </citation>
    <scope>NUCLEOTIDE SEQUENCE</scope>
    <source>
        <strain evidence="2">CBS 731.68</strain>
    </source>
</reference>
<evidence type="ECO:0000256" key="1">
    <source>
        <dbReference type="SAM" id="MobiDB-lite"/>
    </source>
</evidence>
<dbReference type="AlphaFoldDB" id="A0AAN6YYF6"/>